<name>J9DG51_9PROT</name>
<evidence type="ECO:0000313" key="3">
    <source>
        <dbReference type="Proteomes" id="UP000004836"/>
    </source>
</evidence>
<gene>
    <name evidence="2" type="ORF">IMCC14465_08790</name>
</gene>
<dbReference type="OrthoDB" id="8448172at2"/>
<evidence type="ECO:0000313" key="2">
    <source>
        <dbReference type="EMBL" id="EJW21083.1"/>
    </source>
</evidence>
<dbReference type="EMBL" id="ALYF01000003">
    <property type="protein sequence ID" value="EJW21083.1"/>
    <property type="molecule type" value="Genomic_DNA"/>
</dbReference>
<comment type="caution">
    <text evidence="2">The sequence shown here is derived from an EMBL/GenBank/DDBJ whole genome shotgun (WGS) entry which is preliminary data.</text>
</comment>
<organism evidence="2 3">
    <name type="scientific">alpha proteobacterium IMCC14465</name>
    <dbReference type="NCBI Taxonomy" id="1220535"/>
    <lineage>
        <taxon>Bacteria</taxon>
        <taxon>Pseudomonadati</taxon>
        <taxon>Pseudomonadota</taxon>
        <taxon>Alphaproteobacteria</taxon>
        <taxon>PS1 clade</taxon>
    </lineage>
</organism>
<feature type="region of interest" description="Disordered" evidence="1">
    <location>
        <begin position="1"/>
        <end position="21"/>
    </location>
</feature>
<keyword evidence="3" id="KW-1185">Reference proteome</keyword>
<dbReference type="STRING" id="1220535.IMCC14465_08790"/>
<reference evidence="2 3" key="1">
    <citation type="journal article" date="2012" name="J. Bacteriol.">
        <title>Genome Sequence of Strain IMCC14465, Isolated from the East Sea, Belonging to the PS1 Clade of Alphaproteobacteria.</title>
        <authorList>
            <person name="Yang S.J."/>
            <person name="Kang I."/>
            <person name="Cho J.C."/>
        </authorList>
    </citation>
    <scope>NUCLEOTIDE SEQUENCE [LARGE SCALE GENOMIC DNA]</scope>
    <source>
        <strain evidence="2 3">IMCC14465</strain>
    </source>
</reference>
<dbReference type="AlphaFoldDB" id="J9DG51"/>
<accession>J9DG51</accession>
<dbReference type="Proteomes" id="UP000004836">
    <property type="component" value="Unassembled WGS sequence"/>
</dbReference>
<sequence length="238" mass="25350">MTISETPPGAPVGPPFGPEDPEENAISDIALEALEAELPALTVLRDFANRAARVSWFSALGEPLDDACLDLVTLYLEGLGLPEAAAAPLLDWRDAADAAQSMDINSEAWEIEEQFRAAAATDALTLISEEGLGIMLTHLASSLSEDVANCVEEALYMADEASSEALTNLAAGAAQQAVHGAALSLAAYAAQAFKADPHMETLELDDEEIANHPLMLRFRLFEMGRWPVSLIGNSLNLF</sequence>
<protein>
    <submittedName>
        <fullName evidence="2">Uncharacterized protein</fullName>
    </submittedName>
</protein>
<dbReference type="eggNOG" id="ENOG5032AAZ">
    <property type="taxonomic scope" value="Bacteria"/>
</dbReference>
<proteinExistence type="predicted"/>
<feature type="compositionally biased region" description="Pro residues" evidence="1">
    <location>
        <begin position="8"/>
        <end position="18"/>
    </location>
</feature>
<evidence type="ECO:0000256" key="1">
    <source>
        <dbReference type="SAM" id="MobiDB-lite"/>
    </source>
</evidence>